<evidence type="ECO:0000313" key="2">
    <source>
        <dbReference type="EnsemblPlants" id="QL08p002249:mrna"/>
    </source>
</evidence>
<name>A0A7N2M895_QUELO</name>
<organism evidence="2 3">
    <name type="scientific">Quercus lobata</name>
    <name type="common">Valley oak</name>
    <dbReference type="NCBI Taxonomy" id="97700"/>
    <lineage>
        <taxon>Eukaryota</taxon>
        <taxon>Viridiplantae</taxon>
        <taxon>Streptophyta</taxon>
        <taxon>Embryophyta</taxon>
        <taxon>Tracheophyta</taxon>
        <taxon>Spermatophyta</taxon>
        <taxon>Magnoliopsida</taxon>
        <taxon>eudicotyledons</taxon>
        <taxon>Gunneridae</taxon>
        <taxon>Pentapetalae</taxon>
        <taxon>rosids</taxon>
        <taxon>fabids</taxon>
        <taxon>Fagales</taxon>
        <taxon>Fagaceae</taxon>
        <taxon>Quercus</taxon>
    </lineage>
</organism>
<dbReference type="Pfam" id="PF00481">
    <property type="entry name" value="PP2C"/>
    <property type="match status" value="1"/>
</dbReference>
<dbReference type="InterPro" id="IPR001932">
    <property type="entry name" value="PPM-type_phosphatase-like_dom"/>
</dbReference>
<proteinExistence type="predicted"/>
<reference evidence="2" key="2">
    <citation type="submission" date="2021-01" db="UniProtKB">
        <authorList>
            <consortium name="EnsemblPlants"/>
        </authorList>
    </citation>
    <scope>IDENTIFICATION</scope>
</reference>
<dbReference type="Gramene" id="QL08p002249:mrna">
    <property type="protein sequence ID" value="QL08p002249:mrna"/>
    <property type="gene ID" value="QL08p002249"/>
</dbReference>
<dbReference type="InParanoid" id="A0A7N2M895"/>
<dbReference type="Gene3D" id="3.60.40.10">
    <property type="entry name" value="PPM-type phosphatase domain"/>
    <property type="match status" value="1"/>
</dbReference>
<dbReference type="AlphaFoldDB" id="A0A7N2M895"/>
<feature type="domain" description="PPM-type phosphatase" evidence="1">
    <location>
        <begin position="15"/>
        <end position="41"/>
    </location>
</feature>
<reference evidence="2 3" key="1">
    <citation type="journal article" date="2016" name="G3 (Bethesda)">
        <title>First Draft Assembly and Annotation of the Genome of a California Endemic Oak Quercus lobata Nee (Fagaceae).</title>
        <authorList>
            <person name="Sork V.L."/>
            <person name="Fitz-Gibbon S.T."/>
            <person name="Puiu D."/>
            <person name="Crepeau M."/>
            <person name="Gugger P.F."/>
            <person name="Sherman R."/>
            <person name="Stevens K."/>
            <person name="Langley C.H."/>
            <person name="Pellegrini M."/>
            <person name="Salzberg S.L."/>
        </authorList>
    </citation>
    <scope>NUCLEOTIDE SEQUENCE [LARGE SCALE GENOMIC DNA]</scope>
    <source>
        <strain evidence="2 3">cv. SW786</strain>
    </source>
</reference>
<dbReference type="EMBL" id="LRBV02000008">
    <property type="status" value="NOT_ANNOTATED_CDS"/>
    <property type="molecule type" value="Genomic_DNA"/>
</dbReference>
<keyword evidence="3" id="KW-1185">Reference proteome</keyword>
<sequence>MPHSHTVLGNLTASLSAAELTEDHSPSGDDERARIEVAGGDQDSFLHMDMDFIFLMQGKVGGYASVFEKYHEKRVQMAMKIAAIADGWYQINPSFLAFRNNILSRWYGGFGS</sequence>
<evidence type="ECO:0000313" key="3">
    <source>
        <dbReference type="Proteomes" id="UP000594261"/>
    </source>
</evidence>
<dbReference type="EnsemblPlants" id="QL08p002249:mrna">
    <property type="protein sequence ID" value="QL08p002249:mrna"/>
    <property type="gene ID" value="QL08p002249"/>
</dbReference>
<protein>
    <recommendedName>
        <fullName evidence="1">PPM-type phosphatase domain-containing protein</fullName>
    </recommendedName>
</protein>
<dbReference type="Proteomes" id="UP000594261">
    <property type="component" value="Chromosome 8"/>
</dbReference>
<dbReference type="InterPro" id="IPR036457">
    <property type="entry name" value="PPM-type-like_dom_sf"/>
</dbReference>
<evidence type="ECO:0000259" key="1">
    <source>
        <dbReference type="Pfam" id="PF00481"/>
    </source>
</evidence>
<accession>A0A7N2M895</accession>